<dbReference type="PROSITE" id="PS50886">
    <property type="entry name" value="TRBD"/>
    <property type="match status" value="1"/>
</dbReference>
<dbReference type="FunFam" id="2.40.50.140:FF:000045">
    <property type="entry name" value="Phenylalanine--tRNA ligase beta subunit"/>
    <property type="match status" value="1"/>
</dbReference>
<dbReference type="InterPro" id="IPR005146">
    <property type="entry name" value="B3/B4_tRNA-bd"/>
</dbReference>
<dbReference type="Proteomes" id="UP000185062">
    <property type="component" value="Unassembled WGS sequence"/>
</dbReference>
<evidence type="ECO:0000313" key="21">
    <source>
        <dbReference type="Proteomes" id="UP000185062"/>
    </source>
</evidence>
<evidence type="ECO:0000256" key="8">
    <source>
        <dbReference type="ARBA" id="ARBA00022741"/>
    </source>
</evidence>
<dbReference type="STRING" id="44575.SAMN05216419_10399"/>
<dbReference type="Pfam" id="PF03147">
    <property type="entry name" value="FDX-ACB"/>
    <property type="match status" value="1"/>
</dbReference>
<dbReference type="GO" id="GO:0004826">
    <property type="term" value="F:phenylalanine-tRNA ligase activity"/>
    <property type="evidence" value="ECO:0007669"/>
    <property type="project" value="UniProtKB-UniRule"/>
</dbReference>
<dbReference type="Gene3D" id="3.30.56.10">
    <property type="match status" value="2"/>
</dbReference>
<feature type="domain" description="B5" evidence="19">
    <location>
        <begin position="400"/>
        <end position="475"/>
    </location>
</feature>
<dbReference type="SUPFAM" id="SSF56037">
    <property type="entry name" value="PheT/TilS domain"/>
    <property type="match status" value="1"/>
</dbReference>
<evidence type="ECO:0000259" key="18">
    <source>
        <dbReference type="PROSITE" id="PS51447"/>
    </source>
</evidence>
<feature type="binding site" evidence="15">
    <location>
        <position position="463"/>
    </location>
    <ligand>
        <name>Mg(2+)</name>
        <dbReference type="ChEBI" id="CHEBI:18420"/>
        <note>shared with alpha subunit</note>
    </ligand>
</feature>
<dbReference type="PROSITE" id="PS51447">
    <property type="entry name" value="FDX_ACB"/>
    <property type="match status" value="1"/>
</dbReference>
<keyword evidence="4 15" id="KW-0963">Cytoplasm</keyword>
<dbReference type="Gene3D" id="3.50.40.10">
    <property type="entry name" value="Phenylalanyl-trna Synthetase, Chain B, domain 3"/>
    <property type="match status" value="1"/>
</dbReference>
<dbReference type="InterPro" id="IPR020825">
    <property type="entry name" value="Phe-tRNA_synthase-like_B3/B4"/>
</dbReference>
<dbReference type="GO" id="GO:0009328">
    <property type="term" value="C:phenylalanine-tRNA ligase complex"/>
    <property type="evidence" value="ECO:0007669"/>
    <property type="project" value="TreeGrafter"/>
</dbReference>
<evidence type="ECO:0000256" key="3">
    <source>
        <dbReference type="ARBA" id="ARBA00011209"/>
    </source>
</evidence>
<dbReference type="EMBL" id="FSRO01000001">
    <property type="protein sequence ID" value="SIO31227.1"/>
    <property type="molecule type" value="Genomic_DNA"/>
</dbReference>
<dbReference type="EC" id="6.1.1.20" evidence="15"/>
<dbReference type="FunFam" id="3.30.930.10:FF:000022">
    <property type="entry name" value="Phenylalanine--tRNA ligase beta subunit"/>
    <property type="match status" value="1"/>
</dbReference>
<dbReference type="CDD" id="cd02796">
    <property type="entry name" value="tRNA_bind_bactPheRS"/>
    <property type="match status" value="1"/>
</dbReference>
<dbReference type="Pfam" id="PF03484">
    <property type="entry name" value="B5"/>
    <property type="match status" value="1"/>
</dbReference>
<feature type="binding site" evidence="15">
    <location>
        <position position="453"/>
    </location>
    <ligand>
        <name>Mg(2+)</name>
        <dbReference type="ChEBI" id="CHEBI:18420"/>
        <note>shared with alpha subunit</note>
    </ligand>
</feature>
<keyword evidence="10 15" id="KW-0460">Magnesium</keyword>
<dbReference type="NCBIfam" id="NF045760">
    <property type="entry name" value="YtpR"/>
    <property type="match status" value="1"/>
</dbReference>
<dbReference type="AlphaFoldDB" id="A0A1N6IGS5"/>
<evidence type="ECO:0000259" key="17">
    <source>
        <dbReference type="PROSITE" id="PS50886"/>
    </source>
</evidence>
<comment type="cofactor">
    <cofactor evidence="15">
        <name>Mg(2+)</name>
        <dbReference type="ChEBI" id="CHEBI:18420"/>
    </cofactor>
    <text evidence="15">Binds 2 magnesium ions per tetramer.</text>
</comment>
<dbReference type="Gene3D" id="3.30.930.10">
    <property type="entry name" value="Bira Bifunctional Protein, Domain 2"/>
    <property type="match status" value="1"/>
</dbReference>
<dbReference type="GO" id="GO:0006432">
    <property type="term" value="P:phenylalanyl-tRNA aminoacylation"/>
    <property type="evidence" value="ECO:0007669"/>
    <property type="project" value="UniProtKB-UniRule"/>
</dbReference>
<evidence type="ECO:0000256" key="4">
    <source>
        <dbReference type="ARBA" id="ARBA00022490"/>
    </source>
</evidence>
<sequence>MKFSENWLRNLVNPSYSSEELAHLLTMAGLEVEGIDSIVPAFDKVVVAEVLSVENHPAADRLKVCRVNVGGAEHESLQIVCGAPNVSAGVKVPCAVVGAKLSDILIKRTKLRGIESAGMLCSAKELGLSDETDGLLLLHSDAPVGEDFYKYYELDDHIFTLKLTPNRADCLSLFGIAREVAAVTSMDYVPLRVEPVQNDINDILTVDVAVPEVCPLYCGRVMHNIDCEVLTPLWIASRLERSGIRAINVVVDIINYVMLETGQPMHVFDLAKITSVIQVRYARSGESIQLLNNNKVNLKPDMLLIADENSPLALAGIMGGSNSSVVQGTTDIFLESAFFQPEAINGKSFDLGFSSDSAHRFERGVDFAATRNTLERATRLILAICGGKTGPITEVKSKLPQRLPVKVRIDRIKRILGIEIDNSQVAGLFERLKFKFSANGDIFHVTPPTYRFDLTIEEDFIEEIARIYGYDNIPASSPRANLDMLPASEMGRSVVQLKQIMAMRDYQEVINYAFVDAAWELDFANNKMPVVLENPIASQMNVMRSSLAGGLIANLQFNLNRKQTRVRLFEVGCCFLKDDDKDHVQMENIAGLCYGDIVPEQWGIQARSADFYDAKSDIEALFLPRRVDFEVISHPALHPGRSAQILLNDKNVGWIGELHPRWQKKYNIPKPAVLFELHLNALLTNILPVAKEISKFLPVRRDIAVLVDNHVSVRSLLKRMYAEELAIVSEIALFDIYHGKGTADGKKSLAFRILLQDTQKTLTDEEVDFVMTHLIRILEREFSAELRN</sequence>
<gene>
    <name evidence="15" type="primary">pheT</name>
    <name evidence="20" type="ORF">SAMN02743940_1803</name>
</gene>
<dbReference type="InterPro" id="IPR012340">
    <property type="entry name" value="NA-bd_OB-fold"/>
</dbReference>
<dbReference type="InterPro" id="IPR036690">
    <property type="entry name" value="Fdx_antiC-bd_sf"/>
</dbReference>
<comment type="subunit">
    <text evidence="3 15">Tetramer of two alpha and two beta subunits.</text>
</comment>
<dbReference type="SUPFAM" id="SSF55681">
    <property type="entry name" value="Class II aaRS and biotin synthetases"/>
    <property type="match status" value="1"/>
</dbReference>
<evidence type="ECO:0000256" key="11">
    <source>
        <dbReference type="ARBA" id="ARBA00022884"/>
    </source>
</evidence>
<evidence type="ECO:0000256" key="14">
    <source>
        <dbReference type="ARBA" id="ARBA00049255"/>
    </source>
</evidence>
<organism evidence="20 21">
    <name type="scientific">Nitrosomonas cryotolerans ATCC 49181</name>
    <dbReference type="NCBI Taxonomy" id="1131553"/>
    <lineage>
        <taxon>Bacteria</taxon>
        <taxon>Pseudomonadati</taxon>
        <taxon>Pseudomonadota</taxon>
        <taxon>Betaproteobacteria</taxon>
        <taxon>Nitrosomonadales</taxon>
        <taxon>Nitrosomonadaceae</taxon>
        <taxon>Nitrosomonas</taxon>
    </lineage>
</organism>
<evidence type="ECO:0000256" key="1">
    <source>
        <dbReference type="ARBA" id="ARBA00004496"/>
    </source>
</evidence>
<comment type="similarity">
    <text evidence="2 15">Belongs to the phenylalanyl-tRNA synthetase beta subunit family. Type 1 subfamily.</text>
</comment>
<feature type="domain" description="FDX-ACB" evidence="18">
    <location>
        <begin position="694"/>
        <end position="787"/>
    </location>
</feature>
<dbReference type="InterPro" id="IPR009061">
    <property type="entry name" value="DNA-bd_dom_put_sf"/>
</dbReference>
<dbReference type="InterPro" id="IPR041616">
    <property type="entry name" value="PheRS_beta_core"/>
</dbReference>
<keyword evidence="12 15" id="KW-0648">Protein biosynthesis</keyword>
<reference evidence="20 21" key="1">
    <citation type="submission" date="2016-12" db="EMBL/GenBank/DDBJ databases">
        <authorList>
            <person name="Song W.-J."/>
            <person name="Kurnit D.M."/>
        </authorList>
    </citation>
    <scope>NUCLEOTIDE SEQUENCE [LARGE SCALE GENOMIC DNA]</scope>
    <source>
        <strain evidence="20 21">ATCC 49181</strain>
    </source>
</reference>
<dbReference type="InterPro" id="IPR005147">
    <property type="entry name" value="tRNA_synthase_B5-dom"/>
</dbReference>
<keyword evidence="13 15" id="KW-0030">Aminoacyl-tRNA synthetase</keyword>
<feature type="domain" description="TRNA-binding" evidence="17">
    <location>
        <begin position="39"/>
        <end position="149"/>
    </location>
</feature>
<dbReference type="GO" id="GO:0000049">
    <property type="term" value="F:tRNA binding"/>
    <property type="evidence" value="ECO:0007669"/>
    <property type="project" value="UniProtKB-UniRule"/>
</dbReference>
<keyword evidence="9 15" id="KW-0067">ATP-binding</keyword>
<feature type="binding site" evidence="15">
    <location>
        <position position="462"/>
    </location>
    <ligand>
        <name>Mg(2+)</name>
        <dbReference type="ChEBI" id="CHEBI:18420"/>
        <note>shared with alpha subunit</note>
    </ligand>
</feature>
<dbReference type="SUPFAM" id="SSF54991">
    <property type="entry name" value="Anticodon-binding domain of PheRS"/>
    <property type="match status" value="1"/>
</dbReference>
<evidence type="ECO:0000256" key="5">
    <source>
        <dbReference type="ARBA" id="ARBA00022555"/>
    </source>
</evidence>
<evidence type="ECO:0000256" key="6">
    <source>
        <dbReference type="ARBA" id="ARBA00022598"/>
    </source>
</evidence>
<dbReference type="RefSeq" id="WP_028462134.1">
    <property type="nucleotide sequence ID" value="NZ_FSRO01000001.1"/>
</dbReference>
<keyword evidence="11 16" id="KW-0694">RNA-binding</keyword>
<dbReference type="CDD" id="cd00769">
    <property type="entry name" value="PheRS_beta_core"/>
    <property type="match status" value="1"/>
</dbReference>
<dbReference type="GO" id="GO:0005524">
    <property type="term" value="F:ATP binding"/>
    <property type="evidence" value="ECO:0007669"/>
    <property type="project" value="UniProtKB-UniRule"/>
</dbReference>
<dbReference type="InterPro" id="IPR045060">
    <property type="entry name" value="Phe-tRNA-ligase_IIc_bsu"/>
</dbReference>
<evidence type="ECO:0000256" key="12">
    <source>
        <dbReference type="ARBA" id="ARBA00022917"/>
    </source>
</evidence>
<keyword evidence="6 15" id="KW-0436">Ligase</keyword>
<evidence type="ECO:0000256" key="16">
    <source>
        <dbReference type="PROSITE-ProRule" id="PRU00209"/>
    </source>
</evidence>
<comment type="subcellular location">
    <subcellularLocation>
        <location evidence="1 15">Cytoplasm</location>
    </subcellularLocation>
</comment>
<feature type="binding site" evidence="15">
    <location>
        <position position="459"/>
    </location>
    <ligand>
        <name>Mg(2+)</name>
        <dbReference type="ChEBI" id="CHEBI:18420"/>
        <note>shared with alpha subunit</note>
    </ligand>
</feature>
<dbReference type="Pfam" id="PF01588">
    <property type="entry name" value="tRNA_bind"/>
    <property type="match status" value="1"/>
</dbReference>
<keyword evidence="21" id="KW-1185">Reference proteome</keyword>
<dbReference type="SMART" id="SM00874">
    <property type="entry name" value="B5"/>
    <property type="match status" value="1"/>
</dbReference>
<dbReference type="SMART" id="SM00873">
    <property type="entry name" value="B3_4"/>
    <property type="match status" value="1"/>
</dbReference>
<evidence type="ECO:0000256" key="7">
    <source>
        <dbReference type="ARBA" id="ARBA00022723"/>
    </source>
</evidence>
<protein>
    <recommendedName>
        <fullName evidence="15">Phenylalanine--tRNA ligase beta subunit</fullName>
        <ecNumber evidence="15">6.1.1.20</ecNumber>
    </recommendedName>
    <alternativeName>
        <fullName evidence="15">Phenylalanyl-tRNA synthetase beta subunit</fullName>
        <shortName evidence="15">PheRS</shortName>
    </alternativeName>
</protein>
<keyword evidence="5 16" id="KW-0820">tRNA-binding</keyword>
<dbReference type="Pfam" id="PF17759">
    <property type="entry name" value="tRNA_synthFbeta"/>
    <property type="match status" value="1"/>
</dbReference>
<dbReference type="InterPro" id="IPR033714">
    <property type="entry name" value="tRNA_bind_bactPheRS"/>
</dbReference>
<evidence type="ECO:0000256" key="2">
    <source>
        <dbReference type="ARBA" id="ARBA00008653"/>
    </source>
</evidence>
<dbReference type="GO" id="GO:0000287">
    <property type="term" value="F:magnesium ion binding"/>
    <property type="evidence" value="ECO:0007669"/>
    <property type="project" value="UniProtKB-UniRule"/>
</dbReference>
<evidence type="ECO:0000259" key="19">
    <source>
        <dbReference type="PROSITE" id="PS51483"/>
    </source>
</evidence>
<dbReference type="SUPFAM" id="SSF50249">
    <property type="entry name" value="Nucleic acid-binding proteins"/>
    <property type="match status" value="1"/>
</dbReference>
<evidence type="ECO:0000256" key="15">
    <source>
        <dbReference type="HAMAP-Rule" id="MF_00283"/>
    </source>
</evidence>
<dbReference type="PANTHER" id="PTHR10947">
    <property type="entry name" value="PHENYLALANYL-TRNA SYNTHETASE BETA CHAIN AND LEUCINE-RICH REPEAT-CONTAINING PROTEIN 47"/>
    <property type="match status" value="1"/>
</dbReference>
<keyword evidence="7 15" id="KW-0479">Metal-binding</keyword>
<dbReference type="SUPFAM" id="SSF46955">
    <property type="entry name" value="Putative DNA-binding domain"/>
    <property type="match status" value="1"/>
</dbReference>
<evidence type="ECO:0000313" key="20">
    <source>
        <dbReference type="EMBL" id="SIO31227.1"/>
    </source>
</evidence>
<dbReference type="Gene3D" id="3.30.70.380">
    <property type="entry name" value="Ferrodoxin-fold anticodon-binding domain"/>
    <property type="match status" value="1"/>
</dbReference>
<proteinExistence type="inferred from homology"/>
<keyword evidence="8 15" id="KW-0547">Nucleotide-binding</keyword>
<evidence type="ECO:0000256" key="13">
    <source>
        <dbReference type="ARBA" id="ARBA00023146"/>
    </source>
</evidence>
<dbReference type="Gene3D" id="2.40.50.140">
    <property type="entry name" value="Nucleic acid-binding proteins"/>
    <property type="match status" value="1"/>
</dbReference>
<dbReference type="PANTHER" id="PTHR10947:SF0">
    <property type="entry name" value="PHENYLALANINE--TRNA LIGASE BETA SUBUNIT"/>
    <property type="match status" value="1"/>
</dbReference>
<dbReference type="FunFam" id="3.30.56.10:FF:000002">
    <property type="entry name" value="Phenylalanine--tRNA ligase beta subunit"/>
    <property type="match status" value="1"/>
</dbReference>
<dbReference type="InterPro" id="IPR005121">
    <property type="entry name" value="Fdx_antiC-bd"/>
</dbReference>
<accession>A0A1N6IGS5</accession>
<dbReference type="InterPro" id="IPR004532">
    <property type="entry name" value="Phe-tRNA-ligase_IIc_bsu_bact"/>
</dbReference>
<dbReference type="HAMAP" id="MF_00283">
    <property type="entry name" value="Phe_tRNA_synth_beta1"/>
    <property type="match status" value="1"/>
</dbReference>
<dbReference type="InterPro" id="IPR002547">
    <property type="entry name" value="tRNA-bd_dom"/>
</dbReference>
<dbReference type="InterPro" id="IPR045864">
    <property type="entry name" value="aa-tRNA-synth_II/BPL/LPL"/>
</dbReference>
<dbReference type="PROSITE" id="PS51483">
    <property type="entry name" value="B5"/>
    <property type="match status" value="1"/>
</dbReference>
<dbReference type="NCBIfam" id="TIGR00472">
    <property type="entry name" value="pheT_bact"/>
    <property type="match status" value="1"/>
</dbReference>
<evidence type="ECO:0000256" key="9">
    <source>
        <dbReference type="ARBA" id="ARBA00022840"/>
    </source>
</evidence>
<dbReference type="eggNOG" id="COG0072">
    <property type="taxonomic scope" value="Bacteria"/>
</dbReference>
<name>A0A1N6IGS5_9PROT</name>
<dbReference type="SMART" id="SM00896">
    <property type="entry name" value="FDX-ACB"/>
    <property type="match status" value="1"/>
</dbReference>
<comment type="catalytic activity">
    <reaction evidence="14 15">
        <text>tRNA(Phe) + L-phenylalanine + ATP = L-phenylalanyl-tRNA(Phe) + AMP + diphosphate + H(+)</text>
        <dbReference type="Rhea" id="RHEA:19413"/>
        <dbReference type="Rhea" id="RHEA-COMP:9668"/>
        <dbReference type="Rhea" id="RHEA-COMP:9699"/>
        <dbReference type="ChEBI" id="CHEBI:15378"/>
        <dbReference type="ChEBI" id="CHEBI:30616"/>
        <dbReference type="ChEBI" id="CHEBI:33019"/>
        <dbReference type="ChEBI" id="CHEBI:58095"/>
        <dbReference type="ChEBI" id="CHEBI:78442"/>
        <dbReference type="ChEBI" id="CHEBI:78531"/>
        <dbReference type="ChEBI" id="CHEBI:456215"/>
        <dbReference type="EC" id="6.1.1.20"/>
    </reaction>
</comment>
<dbReference type="FunFam" id="3.30.70.380:FF:000001">
    <property type="entry name" value="Phenylalanine--tRNA ligase beta subunit"/>
    <property type="match status" value="1"/>
</dbReference>
<dbReference type="Pfam" id="PF03483">
    <property type="entry name" value="B3_4"/>
    <property type="match status" value="1"/>
</dbReference>
<evidence type="ECO:0000256" key="10">
    <source>
        <dbReference type="ARBA" id="ARBA00022842"/>
    </source>
</evidence>